<dbReference type="eggNOG" id="COG3103">
    <property type="taxonomic scope" value="Bacteria"/>
</dbReference>
<evidence type="ECO:0000313" key="4">
    <source>
        <dbReference type="Proteomes" id="UP000003165"/>
    </source>
</evidence>
<name>B9Z8P6_9NEIS</name>
<feature type="signal peptide" evidence="2">
    <location>
        <begin position="1"/>
        <end position="26"/>
    </location>
</feature>
<proteinExistence type="predicted"/>
<protein>
    <submittedName>
        <fullName evidence="3">Conserved hypothetical secreted protein</fullName>
    </submittedName>
</protein>
<reference evidence="3 4" key="1">
    <citation type="submission" date="2009-02" db="EMBL/GenBank/DDBJ databases">
        <title>Sequencing of the draft genome and assembly of Lutiella nitroferrum 2002.</title>
        <authorList>
            <consortium name="US DOE Joint Genome Institute (JGI-PGF)"/>
            <person name="Lucas S."/>
            <person name="Copeland A."/>
            <person name="Lapidus A."/>
            <person name="Glavina del Rio T."/>
            <person name="Tice H."/>
            <person name="Bruce D."/>
            <person name="Goodwin L."/>
            <person name="Pitluck S."/>
            <person name="Larimer F."/>
            <person name="Land M.L."/>
            <person name="Hauser L."/>
            <person name="Coates J.D."/>
        </authorList>
    </citation>
    <scope>NUCLEOTIDE SEQUENCE [LARGE SCALE GENOMIC DNA]</scope>
    <source>
        <strain evidence="3 4">2002</strain>
    </source>
</reference>
<dbReference type="AlphaFoldDB" id="B9Z8P6"/>
<keyword evidence="1" id="KW-0472">Membrane</keyword>
<keyword evidence="1" id="KW-0812">Transmembrane</keyword>
<keyword evidence="1" id="KW-1133">Transmembrane helix</keyword>
<keyword evidence="4" id="KW-1185">Reference proteome</keyword>
<sequence length="215" mass="23646" precursor="true">MKFVHLAPVPASLLLGLLLAVPPALAAPPRWEGAVVTVARPAFPARGAFIGSLPGGGHAVVHGGVRYHYYDGFWYRPRGRGYVVVSPPRGVWVPVLPLLYTTLLIGGVTYYLANDVYYVQRSDGYVVVDPPLGQGSSGSSSARDSTDLFIYPNRGQDEQQQARDRYECHRWARGQTGYDPTLPEGGVDPRDAFALRDQYRRAMGACLEGRHYTVR</sequence>
<gene>
    <name evidence="3" type="ORF">FuraDRAFT_3733</name>
</gene>
<keyword evidence="2" id="KW-0732">Signal</keyword>
<evidence type="ECO:0000256" key="2">
    <source>
        <dbReference type="SAM" id="SignalP"/>
    </source>
</evidence>
<evidence type="ECO:0000313" key="3">
    <source>
        <dbReference type="EMBL" id="EEG06829.1"/>
    </source>
</evidence>
<organism evidence="3 4">
    <name type="scientific">Pseudogulbenkiania ferrooxidans 2002</name>
    <dbReference type="NCBI Taxonomy" id="279714"/>
    <lineage>
        <taxon>Bacteria</taxon>
        <taxon>Pseudomonadati</taxon>
        <taxon>Pseudomonadota</taxon>
        <taxon>Betaproteobacteria</taxon>
        <taxon>Neisseriales</taxon>
        <taxon>Chromobacteriaceae</taxon>
        <taxon>Pseudogulbenkiania</taxon>
    </lineage>
</organism>
<evidence type="ECO:0000256" key="1">
    <source>
        <dbReference type="SAM" id="Phobius"/>
    </source>
</evidence>
<dbReference type="EMBL" id="ACIS01000014">
    <property type="protein sequence ID" value="EEG06829.1"/>
    <property type="molecule type" value="Genomic_DNA"/>
</dbReference>
<dbReference type="Pfam" id="PF20125">
    <property type="entry name" value="DUF6515"/>
    <property type="match status" value="1"/>
</dbReference>
<dbReference type="InterPro" id="IPR045398">
    <property type="entry name" value="DUF6515"/>
</dbReference>
<accession>B9Z8P6</accession>
<feature type="transmembrane region" description="Helical" evidence="1">
    <location>
        <begin position="91"/>
        <end position="113"/>
    </location>
</feature>
<comment type="caution">
    <text evidence="3">The sequence shown here is derived from an EMBL/GenBank/DDBJ whole genome shotgun (WGS) entry which is preliminary data.</text>
</comment>
<feature type="chain" id="PRO_5002893625" evidence="2">
    <location>
        <begin position="27"/>
        <end position="215"/>
    </location>
</feature>
<dbReference type="Proteomes" id="UP000003165">
    <property type="component" value="Unassembled WGS sequence"/>
</dbReference>